<reference evidence="1 2" key="1">
    <citation type="journal article" date="2019" name="Nat. Ecol. Evol.">
        <title>Megaphylogeny resolves global patterns of mushroom evolution.</title>
        <authorList>
            <person name="Varga T."/>
            <person name="Krizsan K."/>
            <person name="Foldi C."/>
            <person name="Dima B."/>
            <person name="Sanchez-Garcia M."/>
            <person name="Sanchez-Ramirez S."/>
            <person name="Szollosi G.J."/>
            <person name="Szarkandi J.G."/>
            <person name="Papp V."/>
            <person name="Albert L."/>
            <person name="Andreopoulos W."/>
            <person name="Angelini C."/>
            <person name="Antonin V."/>
            <person name="Barry K.W."/>
            <person name="Bougher N.L."/>
            <person name="Buchanan P."/>
            <person name="Buyck B."/>
            <person name="Bense V."/>
            <person name="Catcheside P."/>
            <person name="Chovatia M."/>
            <person name="Cooper J."/>
            <person name="Damon W."/>
            <person name="Desjardin D."/>
            <person name="Finy P."/>
            <person name="Geml J."/>
            <person name="Haridas S."/>
            <person name="Hughes K."/>
            <person name="Justo A."/>
            <person name="Karasinski D."/>
            <person name="Kautmanova I."/>
            <person name="Kiss B."/>
            <person name="Kocsube S."/>
            <person name="Kotiranta H."/>
            <person name="LaButti K.M."/>
            <person name="Lechner B.E."/>
            <person name="Liimatainen K."/>
            <person name="Lipzen A."/>
            <person name="Lukacs Z."/>
            <person name="Mihaltcheva S."/>
            <person name="Morgado L.N."/>
            <person name="Niskanen T."/>
            <person name="Noordeloos M.E."/>
            <person name="Ohm R.A."/>
            <person name="Ortiz-Santana B."/>
            <person name="Ovrebo C."/>
            <person name="Racz N."/>
            <person name="Riley R."/>
            <person name="Savchenko A."/>
            <person name="Shiryaev A."/>
            <person name="Soop K."/>
            <person name="Spirin V."/>
            <person name="Szebenyi C."/>
            <person name="Tomsovsky M."/>
            <person name="Tulloss R.E."/>
            <person name="Uehling J."/>
            <person name="Grigoriev I.V."/>
            <person name="Vagvolgyi C."/>
            <person name="Papp T."/>
            <person name="Martin F.M."/>
            <person name="Miettinen O."/>
            <person name="Hibbett D.S."/>
            <person name="Nagy L.G."/>
        </authorList>
    </citation>
    <scope>NUCLEOTIDE SEQUENCE [LARGE SCALE GENOMIC DNA]</scope>
    <source>
        <strain evidence="1 2">NL-1719</strain>
    </source>
</reference>
<dbReference type="EMBL" id="ML208268">
    <property type="protein sequence ID" value="TFK74369.1"/>
    <property type="molecule type" value="Genomic_DNA"/>
</dbReference>
<accession>A0ACD3B9P9</accession>
<sequence>MNSRTPKKLILVIGATGAQGMAIIPALLAPSEDGTPSPFAIRALTRNPTSRRARELEALGVELFKGAFDNLPSLAKAFEGCYGAFVNTDTYTVGEEREIYAGIKIYEAARRTNTMRHLVWSNLDYGSKLGNYNPIYKTEHHDAKGIVQEFLKGQPSSKDVDGLAWTSVTSGVYMEMLNYPLCGPLNKRQDGTVIFASPIGDGCMPMIALSDLGWWVRYTLDHRRETSGRDLQIASDMVGWDYLVETFTRVTGQPAIHKRLTLDEWFACLDGVHRPVANEKQAGDGSTTVQESFSGFWSLWRDSLVKRDLEWIRSVHPKGYTIESWMRANRYSGRIGSTALKNAEDGKGRLLPNKAVTITL</sequence>
<evidence type="ECO:0000313" key="1">
    <source>
        <dbReference type="EMBL" id="TFK74369.1"/>
    </source>
</evidence>
<keyword evidence="2" id="KW-1185">Reference proteome</keyword>
<dbReference type="Proteomes" id="UP000308600">
    <property type="component" value="Unassembled WGS sequence"/>
</dbReference>
<organism evidence="1 2">
    <name type="scientific">Pluteus cervinus</name>
    <dbReference type="NCBI Taxonomy" id="181527"/>
    <lineage>
        <taxon>Eukaryota</taxon>
        <taxon>Fungi</taxon>
        <taxon>Dikarya</taxon>
        <taxon>Basidiomycota</taxon>
        <taxon>Agaricomycotina</taxon>
        <taxon>Agaricomycetes</taxon>
        <taxon>Agaricomycetidae</taxon>
        <taxon>Agaricales</taxon>
        <taxon>Pluteineae</taxon>
        <taxon>Pluteaceae</taxon>
        <taxon>Pluteus</taxon>
    </lineage>
</organism>
<name>A0ACD3B9P9_9AGAR</name>
<protein>
    <submittedName>
        <fullName evidence="1">NmrA-family protein</fullName>
    </submittedName>
</protein>
<proteinExistence type="predicted"/>
<gene>
    <name evidence="1" type="ORF">BDN72DRAFT_812735</name>
</gene>
<evidence type="ECO:0000313" key="2">
    <source>
        <dbReference type="Proteomes" id="UP000308600"/>
    </source>
</evidence>